<dbReference type="EMBL" id="CM004478">
    <property type="protein sequence ID" value="OCT71672.1"/>
    <property type="molecule type" value="Genomic_DNA"/>
</dbReference>
<gene>
    <name evidence="1" type="ORF">XELAEV_18034651mg</name>
</gene>
<dbReference type="Proteomes" id="UP000694892">
    <property type="component" value="Chromosome 7L"/>
</dbReference>
<protein>
    <submittedName>
        <fullName evidence="1">Uncharacterized protein</fullName>
    </submittedName>
</protein>
<evidence type="ECO:0000313" key="1">
    <source>
        <dbReference type="EMBL" id="OCT71672.1"/>
    </source>
</evidence>
<proteinExistence type="predicted"/>
<organism evidence="1 2">
    <name type="scientific">Xenopus laevis</name>
    <name type="common">African clawed frog</name>
    <dbReference type="NCBI Taxonomy" id="8355"/>
    <lineage>
        <taxon>Eukaryota</taxon>
        <taxon>Metazoa</taxon>
        <taxon>Chordata</taxon>
        <taxon>Craniata</taxon>
        <taxon>Vertebrata</taxon>
        <taxon>Euteleostomi</taxon>
        <taxon>Amphibia</taxon>
        <taxon>Batrachia</taxon>
        <taxon>Anura</taxon>
        <taxon>Pipoidea</taxon>
        <taxon>Pipidae</taxon>
        <taxon>Xenopodinae</taxon>
        <taxon>Xenopus</taxon>
        <taxon>Xenopus</taxon>
    </lineage>
</organism>
<dbReference type="AlphaFoldDB" id="A0A974HBC1"/>
<accession>A0A974HBC1</accession>
<reference evidence="2" key="1">
    <citation type="journal article" date="2016" name="Nature">
        <title>Genome evolution in the allotetraploid frog Xenopus laevis.</title>
        <authorList>
            <person name="Session A.M."/>
            <person name="Uno Y."/>
            <person name="Kwon T."/>
            <person name="Chapman J.A."/>
            <person name="Toyoda A."/>
            <person name="Takahashi S."/>
            <person name="Fukui A."/>
            <person name="Hikosaka A."/>
            <person name="Suzuki A."/>
            <person name="Kondo M."/>
            <person name="van Heeringen S.J."/>
            <person name="Quigley I."/>
            <person name="Heinz S."/>
            <person name="Ogino H."/>
            <person name="Ochi H."/>
            <person name="Hellsten U."/>
            <person name="Lyons J.B."/>
            <person name="Simakov O."/>
            <person name="Putnam N."/>
            <person name="Stites J."/>
            <person name="Kuroki Y."/>
            <person name="Tanaka T."/>
            <person name="Michiue T."/>
            <person name="Watanabe M."/>
            <person name="Bogdanovic O."/>
            <person name="Lister R."/>
            <person name="Georgiou G."/>
            <person name="Paranjpe S.S."/>
            <person name="van Kruijsbergen I."/>
            <person name="Shu S."/>
            <person name="Carlson J."/>
            <person name="Kinoshita T."/>
            <person name="Ohta Y."/>
            <person name="Mawaribuchi S."/>
            <person name="Jenkins J."/>
            <person name="Grimwood J."/>
            <person name="Schmutz J."/>
            <person name="Mitros T."/>
            <person name="Mozaffari S.V."/>
            <person name="Suzuki Y."/>
            <person name="Haramoto Y."/>
            <person name="Yamamoto T.S."/>
            <person name="Takagi C."/>
            <person name="Heald R."/>
            <person name="Miller K."/>
            <person name="Haudenschild C."/>
            <person name="Kitzman J."/>
            <person name="Nakayama T."/>
            <person name="Izutsu Y."/>
            <person name="Robert J."/>
            <person name="Fortriede J."/>
            <person name="Burns K."/>
            <person name="Lotay V."/>
            <person name="Karimi K."/>
            <person name="Yasuoka Y."/>
            <person name="Dichmann D.S."/>
            <person name="Flajnik M.F."/>
            <person name="Houston D.W."/>
            <person name="Shendure J."/>
            <person name="DuPasquier L."/>
            <person name="Vize P.D."/>
            <person name="Zorn A.M."/>
            <person name="Ito M."/>
            <person name="Marcotte E.M."/>
            <person name="Wallingford J.B."/>
            <person name="Ito Y."/>
            <person name="Asashima M."/>
            <person name="Ueno N."/>
            <person name="Matsuda Y."/>
            <person name="Veenstra G.J."/>
            <person name="Fujiyama A."/>
            <person name="Harland R.M."/>
            <person name="Taira M."/>
            <person name="Rokhsar D.S."/>
        </authorList>
    </citation>
    <scope>NUCLEOTIDE SEQUENCE [LARGE SCALE GENOMIC DNA]</scope>
    <source>
        <strain evidence="2">J</strain>
    </source>
</reference>
<name>A0A974HBC1_XENLA</name>
<evidence type="ECO:0000313" key="2">
    <source>
        <dbReference type="Proteomes" id="UP000694892"/>
    </source>
</evidence>
<sequence>MICLPKMLYVLANVPTYVPLRWFNDIDKLLQKLLCPTSKQRLARAIMQALWSKGGLALPNFWNYYLAAQLANLQQWWHPNLDNRAMTLEMHIMGSEQELQTLPFTGPRPDNNLSAKTLSTYKCWQIVAKETYLNTNQWSPAMPLWHNKLLGQFLQIPDPGIWANKGITELHHILLGYVLKTFELQNHYLFRYLQLKHAFSTQFPGHTV</sequence>